<accession>W7XBC0</accession>
<gene>
    <name evidence="1" type="ORF">TTHERM_000049417</name>
</gene>
<keyword evidence="2" id="KW-1185">Reference proteome</keyword>
<dbReference type="RefSeq" id="XP_012652844.1">
    <property type="nucleotide sequence ID" value="XM_012797390.1"/>
</dbReference>
<sequence>MASGRLVMLLESGKQHEKKCPQFKKKKFSSCKIEIMKVQLQKCISYNNHECY</sequence>
<organism evidence="1 2">
    <name type="scientific">Tetrahymena thermophila (strain SB210)</name>
    <dbReference type="NCBI Taxonomy" id="312017"/>
    <lineage>
        <taxon>Eukaryota</taxon>
        <taxon>Sar</taxon>
        <taxon>Alveolata</taxon>
        <taxon>Ciliophora</taxon>
        <taxon>Intramacronucleata</taxon>
        <taxon>Oligohymenophorea</taxon>
        <taxon>Hymenostomatida</taxon>
        <taxon>Tetrahymenina</taxon>
        <taxon>Tetrahymenidae</taxon>
        <taxon>Tetrahymena</taxon>
    </lineage>
</organism>
<reference evidence="2" key="1">
    <citation type="journal article" date="2006" name="PLoS Biol.">
        <title>Macronuclear genome sequence of the ciliate Tetrahymena thermophila, a model eukaryote.</title>
        <authorList>
            <person name="Eisen J.A."/>
            <person name="Coyne R.S."/>
            <person name="Wu M."/>
            <person name="Wu D."/>
            <person name="Thiagarajan M."/>
            <person name="Wortman J.R."/>
            <person name="Badger J.H."/>
            <person name="Ren Q."/>
            <person name="Amedeo P."/>
            <person name="Jones K.M."/>
            <person name="Tallon L.J."/>
            <person name="Delcher A.L."/>
            <person name="Salzberg S.L."/>
            <person name="Silva J.C."/>
            <person name="Haas B.J."/>
            <person name="Majoros W.H."/>
            <person name="Farzad M."/>
            <person name="Carlton J.M."/>
            <person name="Smith R.K. Jr."/>
            <person name="Garg J."/>
            <person name="Pearlman R.E."/>
            <person name="Karrer K.M."/>
            <person name="Sun L."/>
            <person name="Manning G."/>
            <person name="Elde N.C."/>
            <person name="Turkewitz A.P."/>
            <person name="Asai D.J."/>
            <person name="Wilkes D.E."/>
            <person name="Wang Y."/>
            <person name="Cai H."/>
            <person name="Collins K."/>
            <person name="Stewart B.A."/>
            <person name="Lee S.R."/>
            <person name="Wilamowska K."/>
            <person name="Weinberg Z."/>
            <person name="Ruzzo W.L."/>
            <person name="Wloga D."/>
            <person name="Gaertig J."/>
            <person name="Frankel J."/>
            <person name="Tsao C.-C."/>
            <person name="Gorovsky M.A."/>
            <person name="Keeling P.J."/>
            <person name="Waller R.F."/>
            <person name="Patron N.J."/>
            <person name="Cherry J.M."/>
            <person name="Stover N.A."/>
            <person name="Krieger C.J."/>
            <person name="del Toro C."/>
            <person name="Ryder H.F."/>
            <person name="Williamson S.C."/>
            <person name="Barbeau R.A."/>
            <person name="Hamilton E.P."/>
            <person name="Orias E."/>
        </authorList>
    </citation>
    <scope>NUCLEOTIDE SEQUENCE [LARGE SCALE GENOMIC DNA]</scope>
    <source>
        <strain evidence="2">SB210</strain>
    </source>
</reference>
<name>W7XBC0_TETTS</name>
<evidence type="ECO:0000313" key="2">
    <source>
        <dbReference type="Proteomes" id="UP000009168"/>
    </source>
</evidence>
<evidence type="ECO:0000313" key="1">
    <source>
        <dbReference type="EMBL" id="EWS74622.1"/>
    </source>
</evidence>
<protein>
    <submittedName>
        <fullName evidence="1">Uncharacterized protein</fullName>
    </submittedName>
</protein>
<dbReference type="Proteomes" id="UP000009168">
    <property type="component" value="Unassembled WGS sequence"/>
</dbReference>
<dbReference type="InParanoid" id="W7XBC0"/>
<dbReference type="EMBL" id="GG662712">
    <property type="protein sequence ID" value="EWS74622.1"/>
    <property type="molecule type" value="Genomic_DNA"/>
</dbReference>
<dbReference type="GeneID" id="24436994"/>
<dbReference type="AlphaFoldDB" id="W7XBC0"/>
<proteinExistence type="predicted"/>
<dbReference type="KEGG" id="tet:TTHERM_000049417"/>